<protein>
    <submittedName>
        <fullName evidence="8">GtrA family protein</fullName>
    </submittedName>
</protein>
<sequence>MIETERERFREVAGYLFFGVLTTIVNYVGYYALTRGLDMGVTAATAWAWALAVLFAFVTNKLWVFRSRTRGLAALGRELSAFVAARLFSGLLDVAMMWLFAEQLGWPDMWVKIGDNVFVTALNYVFSKRWIFRERP</sequence>
<dbReference type="Proteomes" id="UP000473699">
    <property type="component" value="Unassembled WGS sequence"/>
</dbReference>
<feature type="transmembrane region" description="Helical" evidence="6">
    <location>
        <begin position="79"/>
        <end position="101"/>
    </location>
</feature>
<evidence type="ECO:0000256" key="6">
    <source>
        <dbReference type="SAM" id="Phobius"/>
    </source>
</evidence>
<dbReference type="RefSeq" id="WP_154528076.1">
    <property type="nucleotide sequence ID" value="NZ_VUNH01000002.1"/>
</dbReference>
<evidence type="ECO:0000256" key="3">
    <source>
        <dbReference type="ARBA" id="ARBA00022692"/>
    </source>
</evidence>
<dbReference type="GO" id="GO:0000271">
    <property type="term" value="P:polysaccharide biosynthetic process"/>
    <property type="evidence" value="ECO:0007669"/>
    <property type="project" value="InterPro"/>
</dbReference>
<evidence type="ECO:0000256" key="1">
    <source>
        <dbReference type="ARBA" id="ARBA00004141"/>
    </source>
</evidence>
<dbReference type="InterPro" id="IPR007267">
    <property type="entry name" value="GtrA_DPMS_TM"/>
</dbReference>
<comment type="caution">
    <text evidence="8">The sequence shown here is derived from an EMBL/GenBank/DDBJ whole genome shotgun (WGS) entry which is preliminary data.</text>
</comment>
<reference evidence="8 9" key="1">
    <citation type="submission" date="2019-08" db="EMBL/GenBank/DDBJ databases">
        <title>In-depth cultivation of the pig gut microbiome towards novel bacterial diversity and tailored functional studies.</title>
        <authorList>
            <person name="Wylensek D."/>
            <person name="Hitch T.C.A."/>
            <person name="Clavel T."/>
        </authorList>
    </citation>
    <scope>NUCLEOTIDE SEQUENCE [LARGE SCALE GENOMIC DNA]</scope>
    <source>
        <strain evidence="8 9">SM-530-WT-4B</strain>
    </source>
</reference>
<accession>A0A6L5YAB3</accession>
<feature type="transmembrane region" description="Helical" evidence="6">
    <location>
        <begin position="39"/>
        <end position="58"/>
    </location>
</feature>
<keyword evidence="3 6" id="KW-0812">Transmembrane</keyword>
<evidence type="ECO:0000256" key="4">
    <source>
        <dbReference type="ARBA" id="ARBA00022989"/>
    </source>
</evidence>
<feature type="transmembrane region" description="Helical" evidence="6">
    <location>
        <begin position="12"/>
        <end position="33"/>
    </location>
</feature>
<evidence type="ECO:0000256" key="2">
    <source>
        <dbReference type="ARBA" id="ARBA00009399"/>
    </source>
</evidence>
<keyword evidence="5 6" id="KW-0472">Membrane</keyword>
<evidence type="ECO:0000259" key="7">
    <source>
        <dbReference type="Pfam" id="PF04138"/>
    </source>
</evidence>
<dbReference type="EMBL" id="VUNH01000002">
    <property type="protein sequence ID" value="MST54968.1"/>
    <property type="molecule type" value="Genomic_DNA"/>
</dbReference>
<proteinExistence type="inferred from homology"/>
<evidence type="ECO:0000313" key="8">
    <source>
        <dbReference type="EMBL" id="MST54968.1"/>
    </source>
</evidence>
<keyword evidence="9" id="KW-1185">Reference proteome</keyword>
<organism evidence="8 9">
    <name type="scientific">Pyramidobacter porci</name>
    <dbReference type="NCBI Taxonomy" id="2605789"/>
    <lineage>
        <taxon>Bacteria</taxon>
        <taxon>Thermotogati</taxon>
        <taxon>Synergistota</taxon>
        <taxon>Synergistia</taxon>
        <taxon>Synergistales</taxon>
        <taxon>Dethiosulfovibrionaceae</taxon>
        <taxon>Pyramidobacter</taxon>
    </lineage>
</organism>
<evidence type="ECO:0000313" key="9">
    <source>
        <dbReference type="Proteomes" id="UP000473699"/>
    </source>
</evidence>
<comment type="similarity">
    <text evidence="2">Belongs to the GtrA family.</text>
</comment>
<dbReference type="PANTHER" id="PTHR38459">
    <property type="entry name" value="PROPHAGE BACTOPRENOL-LINKED GLUCOSE TRANSLOCASE HOMOLOG"/>
    <property type="match status" value="1"/>
</dbReference>
<comment type="subcellular location">
    <subcellularLocation>
        <location evidence="1">Membrane</location>
        <topology evidence="1">Multi-pass membrane protein</topology>
    </subcellularLocation>
</comment>
<keyword evidence="4 6" id="KW-1133">Transmembrane helix</keyword>
<feature type="domain" description="GtrA/DPMS transmembrane" evidence="7">
    <location>
        <begin position="15"/>
        <end position="132"/>
    </location>
</feature>
<dbReference type="PANTHER" id="PTHR38459:SF5">
    <property type="entry name" value="CELL WALL TEICHOIC ACID GLYCOSYLATION PROTEIN GTCA"/>
    <property type="match status" value="1"/>
</dbReference>
<dbReference type="InterPro" id="IPR051401">
    <property type="entry name" value="GtrA_CellWall_Glycosyl"/>
</dbReference>
<gene>
    <name evidence="8" type="ORF">FYJ74_02735</name>
</gene>
<dbReference type="Pfam" id="PF04138">
    <property type="entry name" value="GtrA_DPMS_TM"/>
    <property type="match status" value="1"/>
</dbReference>
<evidence type="ECO:0000256" key="5">
    <source>
        <dbReference type="ARBA" id="ARBA00023136"/>
    </source>
</evidence>
<name>A0A6L5YAB3_9BACT</name>
<dbReference type="GO" id="GO:0005886">
    <property type="term" value="C:plasma membrane"/>
    <property type="evidence" value="ECO:0007669"/>
    <property type="project" value="TreeGrafter"/>
</dbReference>
<dbReference type="AlphaFoldDB" id="A0A6L5YAB3"/>